<accession>A0A6G1BYI8</accession>
<evidence type="ECO:0000313" key="1">
    <source>
        <dbReference type="EMBL" id="KAF0892962.1"/>
    </source>
</evidence>
<dbReference type="EMBL" id="SPHZ02000011">
    <property type="protein sequence ID" value="KAF0892962.1"/>
    <property type="molecule type" value="Genomic_DNA"/>
</dbReference>
<comment type="caution">
    <text evidence="1">The sequence shown here is derived from an EMBL/GenBank/DDBJ whole genome shotgun (WGS) entry which is preliminary data.</text>
</comment>
<dbReference type="OrthoDB" id="715414at2759"/>
<reference evidence="1 2" key="1">
    <citation type="submission" date="2019-11" db="EMBL/GenBank/DDBJ databases">
        <title>Whole genome sequence of Oryza granulata.</title>
        <authorList>
            <person name="Li W."/>
        </authorList>
    </citation>
    <scope>NUCLEOTIDE SEQUENCE [LARGE SCALE GENOMIC DNA]</scope>
    <source>
        <strain evidence="2">cv. Menghai</strain>
        <tissue evidence="1">Leaf</tissue>
    </source>
</reference>
<dbReference type="Proteomes" id="UP000479710">
    <property type="component" value="Unassembled WGS sequence"/>
</dbReference>
<protein>
    <submittedName>
        <fullName evidence="1">Uncharacterized protein</fullName>
    </submittedName>
</protein>
<gene>
    <name evidence="1" type="ORF">E2562_021268</name>
</gene>
<organism evidence="1 2">
    <name type="scientific">Oryza meyeriana var. granulata</name>
    <dbReference type="NCBI Taxonomy" id="110450"/>
    <lineage>
        <taxon>Eukaryota</taxon>
        <taxon>Viridiplantae</taxon>
        <taxon>Streptophyta</taxon>
        <taxon>Embryophyta</taxon>
        <taxon>Tracheophyta</taxon>
        <taxon>Spermatophyta</taxon>
        <taxon>Magnoliopsida</taxon>
        <taxon>Liliopsida</taxon>
        <taxon>Poales</taxon>
        <taxon>Poaceae</taxon>
        <taxon>BOP clade</taxon>
        <taxon>Oryzoideae</taxon>
        <taxon>Oryzeae</taxon>
        <taxon>Oryzinae</taxon>
        <taxon>Oryza</taxon>
        <taxon>Oryza meyeriana</taxon>
    </lineage>
</organism>
<proteinExistence type="predicted"/>
<keyword evidence="2" id="KW-1185">Reference proteome</keyword>
<sequence length="128" mass="14045">MAMPAVEALGLGPAVWTPLHPGFLYDPARFRSMTEEGFVYDPVFRFGTEEGFHYDERGFRVEAEEEDVADDIASFCARVELLQGEAGALASRRVGGDVETGEVASDDDDDALEEGFSHVIDLAEELLE</sequence>
<evidence type="ECO:0000313" key="2">
    <source>
        <dbReference type="Proteomes" id="UP000479710"/>
    </source>
</evidence>
<name>A0A6G1BYI8_9ORYZ</name>
<dbReference type="AlphaFoldDB" id="A0A6G1BYI8"/>